<dbReference type="SUPFAM" id="SSF161111">
    <property type="entry name" value="Cation efflux protein transmembrane domain-like"/>
    <property type="match status" value="1"/>
</dbReference>
<dbReference type="InterPro" id="IPR027470">
    <property type="entry name" value="Cation_efflux_CTD"/>
</dbReference>
<dbReference type="GO" id="GO:0015086">
    <property type="term" value="F:cadmium ion transmembrane transporter activity"/>
    <property type="evidence" value="ECO:0007669"/>
    <property type="project" value="TreeGrafter"/>
</dbReference>
<dbReference type="FunFam" id="3.30.70.1350:FF:000002">
    <property type="entry name" value="Ferrous-iron efflux pump FieF"/>
    <property type="match status" value="1"/>
</dbReference>
<dbReference type="AlphaFoldDB" id="A0A1H4D184"/>
<proteinExistence type="inferred from homology"/>
<dbReference type="NCBIfam" id="TIGR01297">
    <property type="entry name" value="CDF"/>
    <property type="match status" value="1"/>
</dbReference>
<dbReference type="GO" id="GO:0006882">
    <property type="term" value="P:intracellular zinc ion homeostasis"/>
    <property type="evidence" value="ECO:0007669"/>
    <property type="project" value="TreeGrafter"/>
</dbReference>
<evidence type="ECO:0000259" key="10">
    <source>
        <dbReference type="Pfam" id="PF16916"/>
    </source>
</evidence>
<comment type="subcellular location">
    <subcellularLocation>
        <location evidence="1">Cell membrane</location>
        <topology evidence="1">Multi-pass membrane protein</topology>
    </subcellularLocation>
</comment>
<dbReference type="STRING" id="37625.SAMN05660420_02765"/>
<dbReference type="GO" id="GO:0015093">
    <property type="term" value="F:ferrous iron transmembrane transporter activity"/>
    <property type="evidence" value="ECO:0007669"/>
    <property type="project" value="TreeGrafter"/>
</dbReference>
<feature type="transmembrane region" description="Helical" evidence="8">
    <location>
        <begin position="117"/>
        <end position="136"/>
    </location>
</feature>
<evidence type="ECO:0000256" key="3">
    <source>
        <dbReference type="ARBA" id="ARBA00022448"/>
    </source>
</evidence>
<dbReference type="InterPro" id="IPR036837">
    <property type="entry name" value="Cation_efflux_CTD_sf"/>
</dbReference>
<dbReference type="InterPro" id="IPR058533">
    <property type="entry name" value="Cation_efflux_TM"/>
</dbReference>
<dbReference type="InterPro" id="IPR002524">
    <property type="entry name" value="Cation_efflux"/>
</dbReference>
<feature type="domain" description="Cation efflux protein cytoplasmic" evidence="10">
    <location>
        <begin position="210"/>
        <end position="288"/>
    </location>
</feature>
<evidence type="ECO:0000313" key="11">
    <source>
        <dbReference type="EMBL" id="SEA66092.1"/>
    </source>
</evidence>
<dbReference type="EMBL" id="FNQN01000009">
    <property type="protein sequence ID" value="SEA66092.1"/>
    <property type="molecule type" value="Genomic_DNA"/>
</dbReference>
<evidence type="ECO:0000256" key="5">
    <source>
        <dbReference type="ARBA" id="ARBA00022692"/>
    </source>
</evidence>
<evidence type="ECO:0000256" key="4">
    <source>
        <dbReference type="ARBA" id="ARBA00022475"/>
    </source>
</evidence>
<evidence type="ECO:0000256" key="1">
    <source>
        <dbReference type="ARBA" id="ARBA00004651"/>
    </source>
</evidence>
<dbReference type="GO" id="GO:0015341">
    <property type="term" value="F:zinc efflux antiporter activity"/>
    <property type="evidence" value="ECO:0007669"/>
    <property type="project" value="TreeGrafter"/>
</dbReference>
<comment type="similarity">
    <text evidence="2">Belongs to the cation diffusion facilitator (CDF) transporter (TC 2.A.4) family.</text>
</comment>
<evidence type="ECO:0000256" key="2">
    <source>
        <dbReference type="ARBA" id="ARBA00008114"/>
    </source>
</evidence>
<feature type="transmembrane region" description="Helical" evidence="8">
    <location>
        <begin position="80"/>
        <end position="97"/>
    </location>
</feature>
<dbReference type="OrthoDB" id="9806522at2"/>
<dbReference type="Proteomes" id="UP000199409">
    <property type="component" value="Unassembled WGS sequence"/>
</dbReference>
<protein>
    <submittedName>
        <fullName evidence="11">Cation diffusion facilitator family transporter</fullName>
    </submittedName>
</protein>
<sequence>MTKKSNPKVKAAAFSICGAFTLAAIKLVVAFFSGSMAVMASAIDSLLDILMSGVNFMAIRHAEQPPDQSHPFGHGKYETLATLFQALVISGSGGWIIYESIVRLSQNNALENIDQGIGVLAFSAIVSWFIASYLSKVAKETDSSALEADSLHFRMDIYSNLGLMAGLLMVRWFNISWLDPALSILVASYILHEALQLIKRSLTDILDHELPDEIQQQVHQLISNHSGPLAGYHGLRTRRAGSLKIMDFHLEVCKDMSVAEAHALADSLEKKIEKEIPGANVIIHIEPCPVEDCPGVENCEIGKSRVPRRFQEH</sequence>
<dbReference type="SUPFAM" id="SSF160240">
    <property type="entry name" value="Cation efflux protein cytoplasmic domain-like"/>
    <property type="match status" value="1"/>
</dbReference>
<keyword evidence="4" id="KW-1003">Cell membrane</keyword>
<evidence type="ECO:0000256" key="6">
    <source>
        <dbReference type="ARBA" id="ARBA00022989"/>
    </source>
</evidence>
<dbReference type="Gene3D" id="1.20.1510.10">
    <property type="entry name" value="Cation efflux protein transmembrane domain"/>
    <property type="match status" value="1"/>
</dbReference>
<dbReference type="Pfam" id="PF01545">
    <property type="entry name" value="Cation_efflux"/>
    <property type="match status" value="1"/>
</dbReference>
<dbReference type="PANTHER" id="PTHR43840">
    <property type="entry name" value="MITOCHONDRIAL METAL TRANSPORTER 1-RELATED"/>
    <property type="match status" value="1"/>
</dbReference>
<evidence type="ECO:0000259" key="9">
    <source>
        <dbReference type="Pfam" id="PF01545"/>
    </source>
</evidence>
<dbReference type="InterPro" id="IPR050291">
    <property type="entry name" value="CDF_Transporter"/>
</dbReference>
<reference evidence="11 12" key="1">
    <citation type="submission" date="2016-10" db="EMBL/GenBank/DDBJ databases">
        <authorList>
            <person name="de Groot N.N."/>
        </authorList>
    </citation>
    <scope>NUCLEOTIDE SEQUENCE [LARGE SCALE GENOMIC DNA]</scope>
    <source>
        <strain evidence="11 12">DSM 7343</strain>
    </source>
</reference>
<dbReference type="PANTHER" id="PTHR43840:SF15">
    <property type="entry name" value="MITOCHONDRIAL METAL TRANSPORTER 1-RELATED"/>
    <property type="match status" value="1"/>
</dbReference>
<organism evidence="11 12">
    <name type="scientific">Desulfuromusa kysingii</name>
    <dbReference type="NCBI Taxonomy" id="37625"/>
    <lineage>
        <taxon>Bacteria</taxon>
        <taxon>Pseudomonadati</taxon>
        <taxon>Thermodesulfobacteriota</taxon>
        <taxon>Desulfuromonadia</taxon>
        <taxon>Desulfuromonadales</taxon>
        <taxon>Geopsychrobacteraceae</taxon>
        <taxon>Desulfuromusa</taxon>
    </lineage>
</organism>
<keyword evidence="3" id="KW-0813">Transport</keyword>
<dbReference type="InterPro" id="IPR027469">
    <property type="entry name" value="Cation_efflux_TMD_sf"/>
</dbReference>
<dbReference type="RefSeq" id="WP_092349835.1">
    <property type="nucleotide sequence ID" value="NZ_FNQN01000009.1"/>
</dbReference>
<evidence type="ECO:0000256" key="8">
    <source>
        <dbReference type="SAM" id="Phobius"/>
    </source>
</evidence>
<name>A0A1H4D184_9BACT</name>
<evidence type="ECO:0000313" key="12">
    <source>
        <dbReference type="Proteomes" id="UP000199409"/>
    </source>
</evidence>
<dbReference type="Gene3D" id="3.30.70.1350">
    <property type="entry name" value="Cation efflux protein, cytoplasmic domain"/>
    <property type="match status" value="1"/>
</dbReference>
<dbReference type="Pfam" id="PF16916">
    <property type="entry name" value="ZT_dimer"/>
    <property type="match status" value="1"/>
</dbReference>
<feature type="transmembrane region" description="Helical" evidence="8">
    <location>
        <begin position="12"/>
        <end position="32"/>
    </location>
</feature>
<keyword evidence="7 8" id="KW-0472">Membrane</keyword>
<keyword evidence="5 8" id="KW-0812">Transmembrane</keyword>
<keyword evidence="12" id="KW-1185">Reference proteome</keyword>
<gene>
    <name evidence="11" type="ORF">SAMN05660420_02765</name>
</gene>
<dbReference type="GO" id="GO:0005886">
    <property type="term" value="C:plasma membrane"/>
    <property type="evidence" value="ECO:0007669"/>
    <property type="project" value="UniProtKB-SubCell"/>
</dbReference>
<keyword evidence="6 8" id="KW-1133">Transmembrane helix</keyword>
<feature type="domain" description="Cation efflux protein transmembrane" evidence="9">
    <location>
        <begin position="14"/>
        <end position="206"/>
    </location>
</feature>
<evidence type="ECO:0000256" key="7">
    <source>
        <dbReference type="ARBA" id="ARBA00023136"/>
    </source>
</evidence>
<accession>A0A1H4D184</accession>